<feature type="domain" description="Aminotransferase class V" evidence="3">
    <location>
        <begin position="75"/>
        <end position="375"/>
    </location>
</feature>
<dbReference type="Gene3D" id="3.90.1150.10">
    <property type="entry name" value="Aspartate Aminotransferase, domain 1"/>
    <property type="match status" value="1"/>
</dbReference>
<name>A0ABN5H3K0_9FIRM</name>
<keyword evidence="2" id="KW-0663">Pyridoxal phosphate</keyword>
<dbReference type="Proteomes" id="UP000325292">
    <property type="component" value="Chromosome"/>
</dbReference>
<dbReference type="Gene3D" id="3.40.640.10">
    <property type="entry name" value="Type I PLP-dependent aspartate aminotransferase-like (Major domain)"/>
    <property type="match status" value="1"/>
</dbReference>
<evidence type="ECO:0000313" key="4">
    <source>
        <dbReference type="EMBL" id="AUW95039.1"/>
    </source>
</evidence>
<proteinExistence type="predicted"/>
<accession>A0ABN5H3K0</accession>
<comment type="cofactor">
    <cofactor evidence="1">
        <name>pyridoxal 5'-phosphate</name>
        <dbReference type="ChEBI" id="CHEBI:597326"/>
    </cofactor>
</comment>
<dbReference type="PANTHER" id="PTHR43586">
    <property type="entry name" value="CYSTEINE DESULFURASE"/>
    <property type="match status" value="1"/>
</dbReference>
<evidence type="ECO:0000313" key="5">
    <source>
        <dbReference type="Proteomes" id="UP000325292"/>
    </source>
</evidence>
<dbReference type="PANTHER" id="PTHR43586:SF8">
    <property type="entry name" value="CYSTEINE DESULFURASE 1, CHLOROPLASTIC"/>
    <property type="match status" value="1"/>
</dbReference>
<protein>
    <submittedName>
        <fullName evidence="4">Cysteine desulfurase</fullName>
    </submittedName>
</protein>
<dbReference type="InterPro" id="IPR015424">
    <property type="entry name" value="PyrdxlP-dep_Trfase"/>
</dbReference>
<dbReference type="InterPro" id="IPR000192">
    <property type="entry name" value="Aminotrans_V_dom"/>
</dbReference>
<reference evidence="4 5" key="1">
    <citation type="journal article" date="2019" name="Sci. Rep.">
        <title>Sulfobacillus thermotolerans: new insights into resistance and metabolic capacities of acidophilic chemolithotrophs.</title>
        <authorList>
            <person name="Panyushkina A.E."/>
            <person name="Babenko V.V."/>
            <person name="Nikitina A.S."/>
            <person name="Selezneva O.V."/>
            <person name="Tsaplina I.A."/>
            <person name="Letarova M.A."/>
            <person name="Kostryukova E.S."/>
            <person name="Letarov A.V."/>
        </authorList>
    </citation>
    <scope>NUCLEOTIDE SEQUENCE [LARGE SCALE GENOMIC DNA]</scope>
    <source>
        <strain evidence="4 5">Kr1</strain>
    </source>
</reference>
<organism evidence="4 5">
    <name type="scientific">Sulfobacillus thermotolerans</name>
    <dbReference type="NCBI Taxonomy" id="338644"/>
    <lineage>
        <taxon>Bacteria</taxon>
        <taxon>Bacillati</taxon>
        <taxon>Bacillota</taxon>
        <taxon>Clostridia</taxon>
        <taxon>Eubacteriales</taxon>
        <taxon>Clostridiales Family XVII. Incertae Sedis</taxon>
        <taxon>Sulfobacillus</taxon>
    </lineage>
</organism>
<dbReference type="EMBL" id="CP019454">
    <property type="protein sequence ID" value="AUW95039.1"/>
    <property type="molecule type" value="Genomic_DNA"/>
</dbReference>
<evidence type="ECO:0000256" key="1">
    <source>
        <dbReference type="ARBA" id="ARBA00001933"/>
    </source>
</evidence>
<gene>
    <name evidence="4" type="ORF">BXT84_14640</name>
</gene>
<dbReference type="SUPFAM" id="SSF53383">
    <property type="entry name" value="PLP-dependent transferases"/>
    <property type="match status" value="1"/>
</dbReference>
<evidence type="ECO:0000256" key="2">
    <source>
        <dbReference type="ARBA" id="ARBA00022898"/>
    </source>
</evidence>
<dbReference type="Pfam" id="PF00266">
    <property type="entry name" value="Aminotran_5"/>
    <property type="match status" value="1"/>
</dbReference>
<evidence type="ECO:0000259" key="3">
    <source>
        <dbReference type="Pfam" id="PF00266"/>
    </source>
</evidence>
<sequence length="384" mass="42977">MFGEDLRLLIPAALRQTYLNTGTLGPTPTPASAAACAAEMEWEEMGPGHVPYYLSARDKARQFALRIEQTMPKGTVSLVHNNTEAIARVLWGLHWRAGDEIITTDHEHPAMIFALSSLIRQFGVKIKVLRVDSSVSLADQLEQRLSPRTKLLAVSHVSYLTGWQLPVESLARVMRQQPDARVLVDGAQALGNIAVDPLRTGADYYVFCGHKWMMAPVGWAGLWVRHTRLQELVTCWPPDGDYDPHVLEREELWPVDHVTGQGLEYGSRDWLRVVGWSVTWDYFEEEGFAAHAIYQSGLALEAAREVALIPECEVVPCPRPEYRPTALMTIRSKRYGAGLAEKLWQRGIVVKPVNAYQGVRVSFALFNTSQDVHALTEGLRTIDA</sequence>
<keyword evidence="5" id="KW-1185">Reference proteome</keyword>
<dbReference type="InterPro" id="IPR015421">
    <property type="entry name" value="PyrdxlP-dep_Trfase_major"/>
</dbReference>
<dbReference type="InterPro" id="IPR015422">
    <property type="entry name" value="PyrdxlP-dep_Trfase_small"/>
</dbReference>